<proteinExistence type="predicted"/>
<reference evidence="1 2" key="1">
    <citation type="journal article" date="2011" name="J. Bacteriol.">
        <title>Genome sequence of Halorhabdus tiamatea, the first archaeon isolated from a deep-sea anoxic brine lake.</title>
        <authorList>
            <person name="Antunes A."/>
            <person name="Alam I."/>
            <person name="Bajic V.B."/>
            <person name="Stingl U."/>
        </authorList>
    </citation>
    <scope>NUCLEOTIDE SEQUENCE [LARGE SCALE GENOMIC DNA]</scope>
    <source>
        <strain evidence="1 2">SARL4B</strain>
    </source>
</reference>
<organism evidence="1 2">
    <name type="scientific">Halorhabdus tiamatea SARL4B</name>
    <dbReference type="NCBI Taxonomy" id="1033806"/>
    <lineage>
        <taxon>Archaea</taxon>
        <taxon>Methanobacteriati</taxon>
        <taxon>Methanobacteriota</taxon>
        <taxon>Stenosarchaea group</taxon>
        <taxon>Halobacteria</taxon>
        <taxon>Halobacteriales</taxon>
        <taxon>Haloarculaceae</taxon>
        <taxon>Halorhabdus</taxon>
    </lineage>
</organism>
<name>U2E3Z3_9EURY</name>
<sequence length="321" mass="36592">MVEVTGIGVYSCVKTEGDNSPDPSTVGVLRDEDLNADAGAEASRICEELIDTALDKKYGDSKSARNHRFSAEAEVGRTDDGESVIEVLEEIRNDGDIERYSEYIADWYITEIQSRSDLIIVAPFEEHDRDFVAVIKTPFLPDAHEIDTDEMFVEHERIIREETDKSIIYPFYDEFENESDSEQAHVYQRDGSQHYAKYWWRFLRLEEEKHPDELVEGSISQRMDGEAGEFDSLDGFIDFAAEEFDDEVGQEATVSIEIANTSFQIPLSEFQQQENVKLAKEGNTYYVVLSGTQPQMTVGSGRNKRSVFDEIDDLPRPSDLF</sequence>
<gene>
    <name evidence="1" type="ORF">HLRTI_001226</name>
</gene>
<dbReference type="OrthoDB" id="262424at2157"/>
<evidence type="ECO:0000313" key="2">
    <source>
        <dbReference type="Proteomes" id="UP000003861"/>
    </source>
</evidence>
<comment type="caution">
    <text evidence="1">The sequence shown here is derived from an EMBL/GenBank/DDBJ whole genome shotgun (WGS) entry which is preliminary data.</text>
</comment>
<dbReference type="GeneID" id="23799695"/>
<dbReference type="RefSeq" id="WP_021029445.1">
    <property type="nucleotide sequence ID" value="NC_021921.1"/>
</dbReference>
<dbReference type="EMBL" id="AFNT02000011">
    <property type="protein sequence ID" value="ERJ06671.1"/>
    <property type="molecule type" value="Genomic_DNA"/>
</dbReference>
<protein>
    <submittedName>
        <fullName evidence="1">Uncharacterized protein</fullName>
    </submittedName>
</protein>
<dbReference type="AlphaFoldDB" id="U2E3Z3"/>
<dbReference type="Proteomes" id="UP000003861">
    <property type="component" value="Unassembled WGS sequence"/>
</dbReference>
<reference evidence="1 2" key="2">
    <citation type="journal article" date="2013" name="PLoS ONE">
        <title>INDIGO - INtegrated Data Warehouse of MIcrobial GenOmes with Examples from the Red Sea Extremophiles.</title>
        <authorList>
            <person name="Alam I."/>
            <person name="Antunes A."/>
            <person name="Kamau A.A."/>
            <person name="Ba Alawi W."/>
            <person name="Kalkatawi M."/>
            <person name="Stingl U."/>
            <person name="Bajic V.B."/>
        </authorList>
    </citation>
    <scope>NUCLEOTIDE SEQUENCE [LARGE SCALE GENOMIC DNA]</scope>
    <source>
        <strain evidence="1 2">SARL4B</strain>
    </source>
</reference>
<evidence type="ECO:0000313" key="1">
    <source>
        <dbReference type="EMBL" id="ERJ06671.1"/>
    </source>
</evidence>
<accession>U2E3Z3</accession>